<dbReference type="InterPro" id="IPR011009">
    <property type="entry name" value="Kinase-like_dom_sf"/>
</dbReference>
<keyword evidence="2" id="KW-0067">ATP-binding</keyword>
<dbReference type="Proteomes" id="UP000762676">
    <property type="component" value="Unassembled WGS sequence"/>
</dbReference>
<keyword evidence="5" id="KW-0675">Receptor</keyword>
<protein>
    <submittedName>
        <fullName evidence="5">Receptor protein-tyrosine kinase</fullName>
    </submittedName>
</protein>
<organism evidence="5 6">
    <name type="scientific">Elysia marginata</name>
    <dbReference type="NCBI Taxonomy" id="1093978"/>
    <lineage>
        <taxon>Eukaryota</taxon>
        <taxon>Metazoa</taxon>
        <taxon>Spiralia</taxon>
        <taxon>Lophotrochozoa</taxon>
        <taxon>Mollusca</taxon>
        <taxon>Gastropoda</taxon>
        <taxon>Heterobranchia</taxon>
        <taxon>Euthyneura</taxon>
        <taxon>Panpulmonata</taxon>
        <taxon>Sacoglossa</taxon>
        <taxon>Placobranchoidea</taxon>
        <taxon>Plakobranchidae</taxon>
        <taxon>Elysia</taxon>
    </lineage>
</organism>
<evidence type="ECO:0000313" key="5">
    <source>
        <dbReference type="EMBL" id="GFR81369.1"/>
    </source>
</evidence>
<dbReference type="PANTHER" id="PTHR24416:SF611">
    <property type="entry name" value="TYROSINE-PROTEIN KINASE TRANSMEMBRANE RECEPTOR ROR"/>
    <property type="match status" value="1"/>
</dbReference>
<keyword evidence="6" id="KW-1185">Reference proteome</keyword>
<evidence type="ECO:0000259" key="4">
    <source>
        <dbReference type="PROSITE" id="PS50011"/>
    </source>
</evidence>
<dbReference type="InterPro" id="IPR001245">
    <property type="entry name" value="Ser-Thr/Tyr_kinase_cat_dom"/>
</dbReference>
<sequence length="242" mass="26885">MVARVTYSSCDNSGLNGGLSVDVCSRQTDFRRTLCIREIGAMIGRGAFGQVFEASAYLSPQDKETTKVALKKLKDMATSEEIKNFRLEFEQMLNVGPHPNIIGLYGSIMHEGQLCIVMEYAELGDLLTYLRTDVTSPTQYVRVASNGHVIEQTTPEVQDNALLMMFAWQICKGMKHLEMHRNFRMALSWGAAVCSTRSLRQVPPGCREDTDPQQPGNANRTSGCQEGHLTRTAKVDRSDANS</sequence>
<dbReference type="InterPro" id="IPR017441">
    <property type="entry name" value="Protein_kinase_ATP_BS"/>
</dbReference>
<feature type="domain" description="Protein kinase" evidence="4">
    <location>
        <begin position="37"/>
        <end position="242"/>
    </location>
</feature>
<comment type="subcellular location">
    <subcellularLocation>
        <location evidence="1">Membrane</location>
        <topology evidence="1">Single-pass membrane protein</topology>
    </subcellularLocation>
</comment>
<dbReference type="GO" id="GO:0004714">
    <property type="term" value="F:transmembrane receptor protein tyrosine kinase activity"/>
    <property type="evidence" value="ECO:0007669"/>
    <property type="project" value="TreeGrafter"/>
</dbReference>
<dbReference type="GO" id="GO:0005886">
    <property type="term" value="C:plasma membrane"/>
    <property type="evidence" value="ECO:0007669"/>
    <property type="project" value="TreeGrafter"/>
</dbReference>
<accession>A0AAV4G7T6</accession>
<feature type="compositionally biased region" description="Basic and acidic residues" evidence="3">
    <location>
        <begin position="233"/>
        <end position="242"/>
    </location>
</feature>
<proteinExistence type="predicted"/>
<gene>
    <name evidence="5" type="ORF">ElyMa_000603200</name>
</gene>
<dbReference type="PROSITE" id="PS00107">
    <property type="entry name" value="PROTEIN_KINASE_ATP"/>
    <property type="match status" value="1"/>
</dbReference>
<dbReference type="PANTHER" id="PTHR24416">
    <property type="entry name" value="TYROSINE-PROTEIN KINASE RECEPTOR"/>
    <property type="match status" value="1"/>
</dbReference>
<dbReference type="AlphaFoldDB" id="A0AAV4G7T6"/>
<keyword evidence="5" id="KW-0418">Kinase</keyword>
<evidence type="ECO:0000256" key="2">
    <source>
        <dbReference type="PROSITE-ProRule" id="PRU10141"/>
    </source>
</evidence>
<evidence type="ECO:0000313" key="6">
    <source>
        <dbReference type="Proteomes" id="UP000762676"/>
    </source>
</evidence>
<dbReference type="GO" id="GO:0043235">
    <property type="term" value="C:receptor complex"/>
    <property type="evidence" value="ECO:0007669"/>
    <property type="project" value="TreeGrafter"/>
</dbReference>
<keyword evidence="5" id="KW-0808">Transferase</keyword>
<keyword evidence="5" id="KW-0829">Tyrosine-protein kinase</keyword>
<dbReference type="GO" id="GO:0005524">
    <property type="term" value="F:ATP binding"/>
    <property type="evidence" value="ECO:0007669"/>
    <property type="project" value="UniProtKB-UniRule"/>
</dbReference>
<name>A0AAV4G7T6_9GAST</name>
<feature type="binding site" evidence="2">
    <location>
        <position position="71"/>
    </location>
    <ligand>
        <name>ATP</name>
        <dbReference type="ChEBI" id="CHEBI:30616"/>
    </ligand>
</feature>
<dbReference type="SUPFAM" id="SSF56112">
    <property type="entry name" value="Protein kinase-like (PK-like)"/>
    <property type="match status" value="1"/>
</dbReference>
<feature type="compositionally biased region" description="Polar residues" evidence="3">
    <location>
        <begin position="212"/>
        <end position="224"/>
    </location>
</feature>
<dbReference type="EMBL" id="BMAT01001183">
    <property type="protein sequence ID" value="GFR81369.1"/>
    <property type="molecule type" value="Genomic_DNA"/>
</dbReference>
<evidence type="ECO:0000256" key="1">
    <source>
        <dbReference type="ARBA" id="ARBA00004167"/>
    </source>
</evidence>
<feature type="region of interest" description="Disordered" evidence="3">
    <location>
        <begin position="201"/>
        <end position="242"/>
    </location>
</feature>
<reference evidence="5 6" key="1">
    <citation type="journal article" date="2021" name="Elife">
        <title>Chloroplast acquisition without the gene transfer in kleptoplastic sea slugs, Plakobranchus ocellatus.</title>
        <authorList>
            <person name="Maeda T."/>
            <person name="Takahashi S."/>
            <person name="Yoshida T."/>
            <person name="Shimamura S."/>
            <person name="Takaki Y."/>
            <person name="Nagai Y."/>
            <person name="Toyoda A."/>
            <person name="Suzuki Y."/>
            <person name="Arimoto A."/>
            <person name="Ishii H."/>
            <person name="Satoh N."/>
            <person name="Nishiyama T."/>
            <person name="Hasebe M."/>
            <person name="Maruyama T."/>
            <person name="Minagawa J."/>
            <person name="Obokata J."/>
            <person name="Shigenobu S."/>
        </authorList>
    </citation>
    <scope>NUCLEOTIDE SEQUENCE [LARGE SCALE GENOMIC DNA]</scope>
</reference>
<keyword evidence="2" id="KW-0547">Nucleotide-binding</keyword>
<comment type="caution">
    <text evidence="5">The sequence shown here is derived from an EMBL/GenBank/DDBJ whole genome shotgun (WGS) entry which is preliminary data.</text>
</comment>
<dbReference type="PROSITE" id="PS50011">
    <property type="entry name" value="PROTEIN_KINASE_DOM"/>
    <property type="match status" value="1"/>
</dbReference>
<evidence type="ECO:0000256" key="3">
    <source>
        <dbReference type="SAM" id="MobiDB-lite"/>
    </source>
</evidence>
<dbReference type="InterPro" id="IPR050122">
    <property type="entry name" value="RTK"/>
</dbReference>
<dbReference type="GO" id="GO:0007169">
    <property type="term" value="P:cell surface receptor protein tyrosine kinase signaling pathway"/>
    <property type="evidence" value="ECO:0007669"/>
    <property type="project" value="TreeGrafter"/>
</dbReference>
<dbReference type="InterPro" id="IPR000719">
    <property type="entry name" value="Prot_kinase_dom"/>
</dbReference>
<dbReference type="Gene3D" id="3.30.200.20">
    <property type="entry name" value="Phosphorylase Kinase, domain 1"/>
    <property type="match status" value="1"/>
</dbReference>
<dbReference type="Pfam" id="PF07714">
    <property type="entry name" value="PK_Tyr_Ser-Thr"/>
    <property type="match status" value="1"/>
</dbReference>